<keyword evidence="3" id="KW-1185">Reference proteome</keyword>
<dbReference type="Proteomes" id="UP001595616">
    <property type="component" value="Unassembled WGS sequence"/>
</dbReference>
<evidence type="ECO:0000313" key="2">
    <source>
        <dbReference type="EMBL" id="MFC3811229.1"/>
    </source>
</evidence>
<name>A0ABV7YVL7_9BACT</name>
<comment type="caution">
    <text evidence="2">The sequence shown here is derived from an EMBL/GenBank/DDBJ whole genome shotgun (WGS) entry which is preliminary data.</text>
</comment>
<evidence type="ECO:0000259" key="1">
    <source>
        <dbReference type="Pfam" id="PF01755"/>
    </source>
</evidence>
<gene>
    <name evidence="2" type="ORF">ACFOOI_11230</name>
</gene>
<dbReference type="EMBL" id="JBHRYQ010000001">
    <property type="protein sequence ID" value="MFC3811229.1"/>
    <property type="molecule type" value="Genomic_DNA"/>
</dbReference>
<accession>A0ABV7YVL7</accession>
<dbReference type="Pfam" id="PF01755">
    <property type="entry name" value="Glyco_transf_25"/>
    <property type="match status" value="1"/>
</dbReference>
<dbReference type="InterPro" id="IPR002654">
    <property type="entry name" value="Glyco_trans_25"/>
</dbReference>
<organism evidence="2 3">
    <name type="scientific">Lacihabitans lacunae</name>
    <dbReference type="NCBI Taxonomy" id="1028214"/>
    <lineage>
        <taxon>Bacteria</taxon>
        <taxon>Pseudomonadati</taxon>
        <taxon>Bacteroidota</taxon>
        <taxon>Cytophagia</taxon>
        <taxon>Cytophagales</taxon>
        <taxon>Leadbetterellaceae</taxon>
        <taxon>Lacihabitans</taxon>
    </lineage>
</organism>
<sequence length="282" mass="32888">MKTQKYNLSTSIAQQAIFIVHAKRGYEYHEKRIIDLFKEKKLNFEFITDGDPSNFTPELIDKYFTKGIENDLSRGVLSCTLNHIFIYEQIVARKLPFALVLENDPFFLKDLREELDLMSEEILNLPSGFIISLENSTLRFPSYWQKKQGKSLYSAIDGRMAGAYLIDFAAAKRILEDLKTTKCHTVIDWWHNSLIDRKVVRMYWAHPAIFEQGSHNGQMSSTISTKPKNRGRQIKWKIQKYYKMLIGRLINSKCLIPDSEVENNELNHEAQIAVLEMSELRD</sequence>
<evidence type="ECO:0000313" key="3">
    <source>
        <dbReference type="Proteomes" id="UP001595616"/>
    </source>
</evidence>
<reference evidence="3" key="1">
    <citation type="journal article" date="2019" name="Int. J. Syst. Evol. Microbiol.">
        <title>The Global Catalogue of Microorganisms (GCM) 10K type strain sequencing project: providing services to taxonomists for standard genome sequencing and annotation.</title>
        <authorList>
            <consortium name="The Broad Institute Genomics Platform"/>
            <consortium name="The Broad Institute Genome Sequencing Center for Infectious Disease"/>
            <person name="Wu L."/>
            <person name="Ma J."/>
        </authorList>
    </citation>
    <scope>NUCLEOTIDE SEQUENCE [LARGE SCALE GENOMIC DNA]</scope>
    <source>
        <strain evidence="3">CECT 7956</strain>
    </source>
</reference>
<dbReference type="RefSeq" id="WP_379838055.1">
    <property type="nucleotide sequence ID" value="NZ_JBHRYQ010000001.1"/>
</dbReference>
<feature type="domain" description="Glycosyl transferase family 25" evidence="1">
    <location>
        <begin position="31"/>
        <end position="181"/>
    </location>
</feature>
<proteinExistence type="predicted"/>
<protein>
    <submittedName>
        <fullName evidence="2">Glycosyltransferase family 25 protein</fullName>
    </submittedName>
</protein>